<dbReference type="SUPFAM" id="SSF47336">
    <property type="entry name" value="ACP-like"/>
    <property type="match status" value="1"/>
</dbReference>
<dbReference type="HAMAP" id="MF_01217">
    <property type="entry name" value="Acyl_carrier"/>
    <property type="match status" value="1"/>
</dbReference>
<dbReference type="GO" id="GO:0000036">
    <property type="term" value="F:acyl carrier activity"/>
    <property type="evidence" value="ECO:0007669"/>
    <property type="project" value="TreeGrafter"/>
</dbReference>
<organism evidence="7">
    <name type="scientific">Grammatophora oceanica</name>
    <dbReference type="NCBI Taxonomy" id="210454"/>
    <lineage>
        <taxon>Eukaryota</taxon>
        <taxon>Sar</taxon>
        <taxon>Stramenopiles</taxon>
        <taxon>Ochrophyta</taxon>
        <taxon>Bacillariophyta</taxon>
        <taxon>Fragilariophyceae</taxon>
        <taxon>Fragilariophycidae</taxon>
        <taxon>Rhabdonematales</taxon>
        <taxon>Grammatophoraceae</taxon>
        <taxon>Grammatophora</taxon>
    </lineage>
</organism>
<keyword evidence="3" id="KW-0597">Phosphoprotein</keyword>
<reference evidence="7" key="1">
    <citation type="submission" date="2021-01" db="EMBL/GenBank/DDBJ databases">
        <authorList>
            <person name="Corre E."/>
            <person name="Pelletier E."/>
            <person name="Niang G."/>
            <person name="Scheremetjew M."/>
            <person name="Finn R."/>
            <person name="Kale V."/>
            <person name="Holt S."/>
            <person name="Cochrane G."/>
            <person name="Meng A."/>
            <person name="Brown T."/>
            <person name="Cohen L."/>
        </authorList>
    </citation>
    <scope>NUCLEOTIDE SEQUENCE</scope>
    <source>
        <strain evidence="7">CCMP 410</strain>
    </source>
</reference>
<dbReference type="InterPro" id="IPR036736">
    <property type="entry name" value="ACP-like_sf"/>
</dbReference>
<dbReference type="GO" id="GO:0005829">
    <property type="term" value="C:cytosol"/>
    <property type="evidence" value="ECO:0007669"/>
    <property type="project" value="TreeGrafter"/>
</dbReference>
<dbReference type="NCBIfam" id="NF002148">
    <property type="entry name" value="PRK00982.1-2"/>
    <property type="match status" value="1"/>
</dbReference>
<dbReference type="NCBIfam" id="NF002150">
    <property type="entry name" value="PRK00982.1-4"/>
    <property type="match status" value="1"/>
</dbReference>
<dbReference type="InterPro" id="IPR009081">
    <property type="entry name" value="PP-bd_ACP"/>
</dbReference>
<dbReference type="AlphaFoldDB" id="A0A7S1VJ19"/>
<dbReference type="PANTHER" id="PTHR20863">
    <property type="entry name" value="ACYL CARRIER PROTEIN"/>
    <property type="match status" value="1"/>
</dbReference>
<keyword evidence="4" id="KW-0443">Lipid metabolism</keyword>
<feature type="signal peptide" evidence="5">
    <location>
        <begin position="1"/>
        <end position="24"/>
    </location>
</feature>
<dbReference type="Gene3D" id="1.10.1200.10">
    <property type="entry name" value="ACP-like"/>
    <property type="match status" value="1"/>
</dbReference>
<evidence type="ECO:0000256" key="1">
    <source>
        <dbReference type="ARBA" id="ARBA00010930"/>
    </source>
</evidence>
<evidence type="ECO:0000256" key="4">
    <source>
        <dbReference type="RuleBase" id="RU000722"/>
    </source>
</evidence>
<evidence type="ECO:0000313" key="7">
    <source>
        <dbReference type="EMBL" id="CAD9299777.1"/>
    </source>
</evidence>
<dbReference type="InterPro" id="IPR003231">
    <property type="entry name" value="ACP"/>
</dbReference>
<proteinExistence type="inferred from homology"/>
<dbReference type="NCBIfam" id="TIGR00517">
    <property type="entry name" value="acyl_carrier"/>
    <property type="match status" value="1"/>
</dbReference>
<dbReference type="GO" id="GO:0000035">
    <property type="term" value="F:acyl binding"/>
    <property type="evidence" value="ECO:0007669"/>
    <property type="project" value="TreeGrafter"/>
</dbReference>
<name>A0A7S1VJ19_9STRA</name>
<comment type="similarity">
    <text evidence="1">Belongs to the acyl carrier protein (ACP) family.</text>
</comment>
<keyword evidence="2 4" id="KW-0596">Phosphopantetheine</keyword>
<sequence length="110" mass="11775">MKLAIAIIAATAAVSSAFAPSTFGVRTTTKLNLSEENMSKLVGIITEQLECDEDKVTLEASFQDDLEADSLDVVEMVMAVEEAFEIEVDDDSSGGMSTVGDVVSYLDEKM</sequence>
<evidence type="ECO:0000256" key="5">
    <source>
        <dbReference type="SAM" id="SignalP"/>
    </source>
</evidence>
<protein>
    <recommendedName>
        <fullName evidence="4">Acyl carrier protein</fullName>
    </recommendedName>
</protein>
<dbReference type="GO" id="GO:0016020">
    <property type="term" value="C:membrane"/>
    <property type="evidence" value="ECO:0007669"/>
    <property type="project" value="GOC"/>
</dbReference>
<dbReference type="GO" id="GO:0009245">
    <property type="term" value="P:lipid A biosynthetic process"/>
    <property type="evidence" value="ECO:0007669"/>
    <property type="project" value="TreeGrafter"/>
</dbReference>
<dbReference type="EMBL" id="HBGK01040428">
    <property type="protein sequence ID" value="CAD9299777.1"/>
    <property type="molecule type" value="Transcribed_RNA"/>
</dbReference>
<evidence type="ECO:0000259" key="6">
    <source>
        <dbReference type="PROSITE" id="PS50075"/>
    </source>
</evidence>
<keyword evidence="4" id="KW-0275">Fatty acid biosynthesis</keyword>
<evidence type="ECO:0000256" key="3">
    <source>
        <dbReference type="ARBA" id="ARBA00022553"/>
    </source>
</evidence>
<dbReference type="PROSITE" id="PS50075">
    <property type="entry name" value="CARRIER"/>
    <property type="match status" value="1"/>
</dbReference>
<dbReference type="Pfam" id="PF00550">
    <property type="entry name" value="PP-binding"/>
    <property type="match status" value="1"/>
</dbReference>
<keyword evidence="4" id="KW-0444">Lipid biosynthesis</keyword>
<comment type="function">
    <text evidence="4">Carrier of the growing fatty acid chain in fatty acid biosynthesis.</text>
</comment>
<accession>A0A7S1VJ19</accession>
<gene>
    <name evidence="7" type="ORF">GOCE00092_LOCUS21113</name>
</gene>
<feature type="domain" description="Carrier" evidence="6">
    <location>
        <begin position="35"/>
        <end position="110"/>
    </location>
</feature>
<keyword evidence="5" id="KW-0732">Signal</keyword>
<evidence type="ECO:0000256" key="2">
    <source>
        <dbReference type="ARBA" id="ARBA00022450"/>
    </source>
</evidence>
<feature type="chain" id="PRO_5030924124" description="Acyl carrier protein" evidence="5">
    <location>
        <begin position="25"/>
        <end position="110"/>
    </location>
</feature>
<dbReference type="PANTHER" id="PTHR20863:SF76">
    <property type="entry name" value="CARRIER DOMAIN-CONTAINING PROTEIN"/>
    <property type="match status" value="1"/>
</dbReference>
<keyword evidence="4" id="KW-0276">Fatty acid metabolism</keyword>